<dbReference type="EMBL" id="JBHDLJ010000012">
    <property type="protein sequence ID" value="MFB0835627.1"/>
    <property type="molecule type" value="Genomic_DNA"/>
</dbReference>
<dbReference type="RefSeq" id="WP_373972799.1">
    <property type="nucleotide sequence ID" value="NZ_JBHDLJ010000012.1"/>
</dbReference>
<dbReference type="Proteomes" id="UP001575652">
    <property type="component" value="Unassembled WGS sequence"/>
</dbReference>
<proteinExistence type="predicted"/>
<protein>
    <submittedName>
        <fullName evidence="1">Uncharacterized protein</fullName>
    </submittedName>
</protein>
<comment type="caution">
    <text evidence="1">The sequence shown here is derived from an EMBL/GenBank/DDBJ whole genome shotgun (WGS) entry which is preliminary data.</text>
</comment>
<reference evidence="1 2" key="1">
    <citation type="submission" date="2024-09" db="EMBL/GenBank/DDBJ databases">
        <authorList>
            <person name="Salinas-Garcia M.A."/>
            <person name="Prieme A."/>
        </authorList>
    </citation>
    <scope>NUCLEOTIDE SEQUENCE [LARGE SCALE GENOMIC DNA]</scope>
    <source>
        <strain evidence="1 2">DSM 21081</strain>
    </source>
</reference>
<sequence length="202" mass="22571">MYESSGDGWSLSAKTNGQMLLALYLRDLAGIQHAGQPVLCPVAPAVKPVAAAEVPEHSSAELKQEWQQWWHRLLRSDAAIEAAISPPHFHSFDDSPSLQRLLRAHYGAAFVWARSRQTECDARTRDHAAAGRWSLLEEMLRERGASRASHDGAPLSLTLVELPLAEPRAWFLEPGTVLLSHDLPRHETLFRSYLEPMVELLP</sequence>
<keyword evidence="2" id="KW-1185">Reference proteome</keyword>
<organism evidence="1 2">
    <name type="scientific">Arthrobacter halodurans</name>
    <dbReference type="NCBI Taxonomy" id="516699"/>
    <lineage>
        <taxon>Bacteria</taxon>
        <taxon>Bacillati</taxon>
        <taxon>Actinomycetota</taxon>
        <taxon>Actinomycetes</taxon>
        <taxon>Micrococcales</taxon>
        <taxon>Micrococcaceae</taxon>
        <taxon>Arthrobacter</taxon>
    </lineage>
</organism>
<accession>A0ABV4UTP7</accession>
<gene>
    <name evidence="1" type="ORF">ACETWP_13625</name>
</gene>
<evidence type="ECO:0000313" key="1">
    <source>
        <dbReference type="EMBL" id="MFB0835627.1"/>
    </source>
</evidence>
<name>A0ABV4UTP7_9MICC</name>
<evidence type="ECO:0000313" key="2">
    <source>
        <dbReference type="Proteomes" id="UP001575652"/>
    </source>
</evidence>